<gene>
    <name evidence="1" type="ORF">LO55_209</name>
</gene>
<reference evidence="1 2" key="1">
    <citation type="submission" date="2014-10" db="EMBL/GenBank/DDBJ databases">
        <authorList>
            <person name="Seo M.-J."/>
            <person name="Seok Y.J."/>
            <person name="Cha I.-T."/>
        </authorList>
    </citation>
    <scope>NUCLEOTIDE SEQUENCE [LARGE SCALE GENOMIC DNA]</scope>
    <source>
        <strain evidence="1 2">NEU</strain>
    </source>
</reference>
<name>A0A1S2ND86_9BURK</name>
<organism evidence="1 2">
    <name type="scientific">Massilia timonae</name>
    <dbReference type="NCBI Taxonomy" id="47229"/>
    <lineage>
        <taxon>Bacteria</taxon>
        <taxon>Pseudomonadati</taxon>
        <taxon>Pseudomonadota</taxon>
        <taxon>Betaproteobacteria</taxon>
        <taxon>Burkholderiales</taxon>
        <taxon>Oxalobacteraceae</taxon>
        <taxon>Telluria group</taxon>
        <taxon>Massilia</taxon>
    </lineage>
</organism>
<evidence type="ECO:0000313" key="1">
    <source>
        <dbReference type="EMBL" id="OIJ43061.1"/>
    </source>
</evidence>
<evidence type="ECO:0000313" key="2">
    <source>
        <dbReference type="Proteomes" id="UP000180246"/>
    </source>
</evidence>
<dbReference type="EMBL" id="JRYB01000001">
    <property type="protein sequence ID" value="OIJ43061.1"/>
    <property type="molecule type" value="Genomic_DNA"/>
</dbReference>
<accession>A0A1S2ND86</accession>
<sequence>MDLIYLGALLIFVRLTCLLVAGCAQAGGKP</sequence>
<comment type="caution">
    <text evidence="1">The sequence shown here is derived from an EMBL/GenBank/DDBJ whole genome shotgun (WGS) entry which is preliminary data.</text>
</comment>
<proteinExistence type="predicted"/>
<protein>
    <submittedName>
        <fullName evidence="1">Putative membrane protein</fullName>
    </submittedName>
</protein>
<dbReference type="AlphaFoldDB" id="A0A1S2ND86"/>
<dbReference type="Proteomes" id="UP000180246">
    <property type="component" value="Unassembled WGS sequence"/>
</dbReference>